<evidence type="ECO:0000313" key="3">
    <source>
        <dbReference type="EMBL" id="MFD1190020.1"/>
    </source>
</evidence>
<sequence>MDAILDRAVREAGDRLRAALAARFRDFDLAEEALALACQAAVETWGRDGAPRDPAAWLYAAARRRGLDLIRRARTRNAYRPDPPEPVATPEEVVIAAFEPIPDERLRLIFACCHPALAVEARIALTLKVICGLSTERLARAFLVSETAMLQRITRAKAKIRDARIPFEVPGPEAWGERLEAVLAALEIAYAQAYEDAAGASDAAGLAEETLRLSGVLVTLLPDEPEVLGLAALIRLAEARRPARLDADGVMIPLTEQDPALWRADKIAEAAQVLNAAASLGRTGPYQLLAAIHGAHATRRETGVTPWADIAALYEALMMLRPSPVVALNQAVALGEAQGAAVGLQALERLEGLEGFAPWHAARGHLLAELGRAPEAVAALAAALELIETPAERRFLERRRAALQA</sequence>
<dbReference type="RefSeq" id="WP_377352895.1">
    <property type="nucleotide sequence ID" value="NZ_JBHTLQ010000008.1"/>
</dbReference>
<protein>
    <submittedName>
        <fullName evidence="3">RNA polymerase sigma factor</fullName>
    </submittedName>
</protein>
<dbReference type="EMBL" id="JBHTLQ010000008">
    <property type="protein sequence ID" value="MFD1190020.1"/>
    <property type="molecule type" value="Genomic_DNA"/>
</dbReference>
<comment type="caution">
    <text evidence="3">The sequence shown here is derived from an EMBL/GenBank/DDBJ whole genome shotgun (WGS) entry which is preliminary data.</text>
</comment>
<evidence type="ECO:0000259" key="2">
    <source>
        <dbReference type="Pfam" id="PF20239"/>
    </source>
</evidence>
<dbReference type="InterPro" id="IPR046531">
    <property type="entry name" value="DUF6596"/>
</dbReference>
<accession>A0ABW3SZE5</accession>
<organism evidence="3 4">
    <name type="scientific">Phenylobacterium conjunctum</name>
    <dbReference type="NCBI Taxonomy" id="1298959"/>
    <lineage>
        <taxon>Bacteria</taxon>
        <taxon>Pseudomonadati</taxon>
        <taxon>Pseudomonadota</taxon>
        <taxon>Alphaproteobacteria</taxon>
        <taxon>Caulobacterales</taxon>
        <taxon>Caulobacteraceae</taxon>
        <taxon>Phenylobacterium</taxon>
    </lineage>
</organism>
<dbReference type="InterPro" id="IPR013325">
    <property type="entry name" value="RNA_pol_sigma_r2"/>
</dbReference>
<dbReference type="InterPro" id="IPR013249">
    <property type="entry name" value="RNA_pol_sigma70_r4_t2"/>
</dbReference>
<evidence type="ECO:0000259" key="1">
    <source>
        <dbReference type="Pfam" id="PF08281"/>
    </source>
</evidence>
<dbReference type="PANTHER" id="PTHR47756">
    <property type="entry name" value="BLL6612 PROTEIN-RELATED"/>
    <property type="match status" value="1"/>
</dbReference>
<dbReference type="PANTHER" id="PTHR47756:SF1">
    <property type="entry name" value="BLL0085 PROTEIN"/>
    <property type="match status" value="1"/>
</dbReference>
<reference evidence="4" key="1">
    <citation type="journal article" date="2019" name="Int. J. Syst. Evol. Microbiol.">
        <title>The Global Catalogue of Microorganisms (GCM) 10K type strain sequencing project: providing services to taxonomists for standard genome sequencing and annotation.</title>
        <authorList>
            <consortium name="The Broad Institute Genomics Platform"/>
            <consortium name="The Broad Institute Genome Sequencing Center for Infectious Disease"/>
            <person name="Wu L."/>
            <person name="Ma J."/>
        </authorList>
    </citation>
    <scope>NUCLEOTIDE SEQUENCE [LARGE SCALE GENOMIC DNA]</scope>
    <source>
        <strain evidence="4">CCUG 55074</strain>
    </source>
</reference>
<feature type="domain" description="RNA polymerase sigma factor 70 region 4 type 2" evidence="1">
    <location>
        <begin position="109"/>
        <end position="160"/>
    </location>
</feature>
<name>A0ABW3SZE5_9CAUL</name>
<dbReference type="Gene3D" id="1.10.1740.10">
    <property type="match status" value="1"/>
</dbReference>
<keyword evidence="4" id="KW-1185">Reference proteome</keyword>
<feature type="domain" description="DUF6596" evidence="2">
    <location>
        <begin position="178"/>
        <end position="278"/>
    </location>
</feature>
<dbReference type="Pfam" id="PF20239">
    <property type="entry name" value="DUF6596"/>
    <property type="match status" value="1"/>
</dbReference>
<dbReference type="SUPFAM" id="SSF88946">
    <property type="entry name" value="Sigma2 domain of RNA polymerase sigma factors"/>
    <property type="match status" value="1"/>
</dbReference>
<dbReference type="Pfam" id="PF08281">
    <property type="entry name" value="Sigma70_r4_2"/>
    <property type="match status" value="1"/>
</dbReference>
<evidence type="ECO:0000313" key="4">
    <source>
        <dbReference type="Proteomes" id="UP001597216"/>
    </source>
</evidence>
<proteinExistence type="predicted"/>
<dbReference type="Proteomes" id="UP001597216">
    <property type="component" value="Unassembled WGS sequence"/>
</dbReference>
<dbReference type="SUPFAM" id="SSF88659">
    <property type="entry name" value="Sigma3 and sigma4 domains of RNA polymerase sigma factors"/>
    <property type="match status" value="1"/>
</dbReference>
<dbReference type="InterPro" id="IPR013324">
    <property type="entry name" value="RNA_pol_sigma_r3/r4-like"/>
</dbReference>
<gene>
    <name evidence="3" type="ORF">ACFQ27_05460</name>
</gene>